<feature type="transmembrane region" description="Helical" evidence="6">
    <location>
        <begin position="186"/>
        <end position="204"/>
    </location>
</feature>
<evidence type="ECO:0000256" key="3">
    <source>
        <dbReference type="ARBA" id="ARBA00022692"/>
    </source>
</evidence>
<dbReference type="InterPro" id="IPR001123">
    <property type="entry name" value="LeuE-type"/>
</dbReference>
<evidence type="ECO:0000313" key="8">
    <source>
        <dbReference type="Proteomes" id="UP000062833"/>
    </source>
</evidence>
<keyword evidence="2" id="KW-1003">Cell membrane</keyword>
<name>A0A0M3UGW0_9MICC</name>
<keyword evidence="3 6" id="KW-0812">Transmembrane</keyword>
<keyword evidence="5 6" id="KW-0472">Membrane</keyword>
<evidence type="ECO:0000313" key="7">
    <source>
        <dbReference type="EMBL" id="ALE93419.1"/>
    </source>
</evidence>
<dbReference type="PANTHER" id="PTHR30086:SF20">
    <property type="entry name" value="ARGININE EXPORTER PROTEIN ARGO-RELATED"/>
    <property type="match status" value="1"/>
</dbReference>
<dbReference type="Pfam" id="PF01810">
    <property type="entry name" value="LysE"/>
    <property type="match status" value="1"/>
</dbReference>
<evidence type="ECO:0000256" key="2">
    <source>
        <dbReference type="ARBA" id="ARBA00022475"/>
    </source>
</evidence>
<evidence type="ECO:0000256" key="5">
    <source>
        <dbReference type="ARBA" id="ARBA00023136"/>
    </source>
</evidence>
<feature type="transmembrane region" description="Helical" evidence="6">
    <location>
        <begin position="111"/>
        <end position="130"/>
    </location>
</feature>
<gene>
    <name evidence="7" type="ORF">AOC05_15670</name>
</gene>
<dbReference type="PATRIC" id="fig|656366.3.peg.3387"/>
<dbReference type="RefSeq" id="WP_062008187.1">
    <property type="nucleotide sequence ID" value="NZ_CP012677.1"/>
</dbReference>
<evidence type="ECO:0000256" key="1">
    <source>
        <dbReference type="ARBA" id="ARBA00004651"/>
    </source>
</evidence>
<feature type="transmembrane region" description="Helical" evidence="6">
    <location>
        <begin position="150"/>
        <end position="174"/>
    </location>
</feature>
<dbReference type="KEGG" id="aaq:AOC05_15670"/>
<dbReference type="EMBL" id="CP012677">
    <property type="protein sequence ID" value="ALE93419.1"/>
    <property type="molecule type" value="Genomic_DNA"/>
</dbReference>
<protein>
    <submittedName>
        <fullName evidence="7">Amino acid transporter</fullName>
    </submittedName>
</protein>
<organism evidence="7 8">
    <name type="scientific">Arthrobacter alpinus</name>
    <dbReference type="NCBI Taxonomy" id="656366"/>
    <lineage>
        <taxon>Bacteria</taxon>
        <taxon>Bacillati</taxon>
        <taxon>Actinomycetota</taxon>
        <taxon>Actinomycetes</taxon>
        <taxon>Micrococcales</taxon>
        <taxon>Micrococcaceae</taxon>
        <taxon>Arthrobacter</taxon>
    </lineage>
</organism>
<proteinExistence type="predicted"/>
<dbReference type="GO" id="GO:0015171">
    <property type="term" value="F:amino acid transmembrane transporter activity"/>
    <property type="evidence" value="ECO:0007669"/>
    <property type="project" value="TreeGrafter"/>
</dbReference>
<keyword evidence="4 6" id="KW-1133">Transmembrane helix</keyword>
<feature type="transmembrane region" description="Helical" evidence="6">
    <location>
        <begin position="6"/>
        <end position="31"/>
    </location>
</feature>
<feature type="transmembrane region" description="Helical" evidence="6">
    <location>
        <begin position="43"/>
        <end position="63"/>
    </location>
</feature>
<reference evidence="8" key="1">
    <citation type="submission" date="2015-09" db="EMBL/GenBank/DDBJ databases">
        <title>Complete genome of Arthrobacter alpinus strain R3.8.</title>
        <authorList>
            <person name="See-Too W.S."/>
            <person name="Chan K.G."/>
        </authorList>
    </citation>
    <scope>NUCLEOTIDE SEQUENCE [LARGE SCALE GENOMIC DNA]</scope>
    <source>
        <strain evidence="8">R3.8</strain>
    </source>
</reference>
<dbReference type="Proteomes" id="UP000062833">
    <property type="component" value="Chromosome"/>
</dbReference>
<evidence type="ECO:0000256" key="4">
    <source>
        <dbReference type="ARBA" id="ARBA00022989"/>
    </source>
</evidence>
<keyword evidence="8" id="KW-1185">Reference proteome</keyword>
<dbReference type="PANTHER" id="PTHR30086">
    <property type="entry name" value="ARGININE EXPORTER PROTEIN ARGO"/>
    <property type="match status" value="1"/>
</dbReference>
<comment type="subcellular location">
    <subcellularLocation>
        <location evidence="1">Cell membrane</location>
        <topology evidence="1">Multi-pass membrane protein</topology>
    </subcellularLocation>
</comment>
<sequence length="206" mass="21416">MTPLEILSTTATGLGAGLALIIAIGAQNAFVLRQGLRGEHVGLVVLVCMLSDIVLIAAGIFGIGEVVQAVPAVVVVIRLAGAAFLLSYAALATKRAFRPGALNASAQQGSLNRKVVLATVLTLTWLNPHVYLDTVLLLGTLANQHGDLRWWFGAGAAMGSVIWFSALGFGAKLLRPVFAKPGAWRVLDGLIAVVMVVLGVKMALGI</sequence>
<dbReference type="GO" id="GO:0005886">
    <property type="term" value="C:plasma membrane"/>
    <property type="evidence" value="ECO:0007669"/>
    <property type="project" value="UniProtKB-SubCell"/>
</dbReference>
<accession>A0A0M3UGW0</accession>
<dbReference type="AlphaFoldDB" id="A0A0M3UGW0"/>
<feature type="transmembrane region" description="Helical" evidence="6">
    <location>
        <begin position="69"/>
        <end position="91"/>
    </location>
</feature>
<evidence type="ECO:0000256" key="6">
    <source>
        <dbReference type="SAM" id="Phobius"/>
    </source>
</evidence>